<evidence type="ECO:0000256" key="5">
    <source>
        <dbReference type="ARBA" id="ARBA00023136"/>
    </source>
</evidence>
<sequence>MPSGRRVLPRTHGVSIGAVKDKVKDGINGNADDASPMASLVVHPKHAHIPEIPSESNLTFEALLFVFSVVSMCMQYISIYKTVWWLPHSHEIYALNFYLINPYLVIFLTLLMSRRVVWCFVKEVFGSKSHNTFNYWIVETVKVCVIACVTGLLLWSGYHTIMAHKLLYSLYLCCPLATYLILFGVSMRPLYDKSMVWPTQVSEKPQSPRHKTKDPVISHVCTMSPELIREEVEFFKNDFNNRIKQVLFNSMLCAYYMGFIPVCFAQNTLYYDVWWVTQHICLMWLCAFLMFMIHFLPPKYIDMLHRCALHLGRWQKVEGRNAHVPYHAWSELQVFHQGVVVKHVKGLFKAEGINNSASPANGMHTRFYFMFHQPVRLLNWMLILTWALIGYQFFMIVQFTEWSHVLSLAFLLFATYYVLFKLMRDRMILARAYKEEEEHPTGQS</sequence>
<dbReference type="PANTHER" id="PTHR12995:SF4">
    <property type="entry name" value="FI21814P1"/>
    <property type="match status" value="1"/>
</dbReference>
<dbReference type="Proteomes" id="UP000749559">
    <property type="component" value="Unassembled WGS sequence"/>
</dbReference>
<proteinExistence type="inferred from homology"/>
<keyword evidence="5" id="KW-0472">Membrane</keyword>
<reference evidence="6" key="1">
    <citation type="submission" date="2022-03" db="EMBL/GenBank/DDBJ databases">
        <authorList>
            <person name="Martin C."/>
        </authorList>
    </citation>
    <scope>NUCLEOTIDE SEQUENCE</scope>
</reference>
<dbReference type="GO" id="GO:0016020">
    <property type="term" value="C:membrane"/>
    <property type="evidence" value="ECO:0007669"/>
    <property type="project" value="UniProtKB-SubCell"/>
</dbReference>
<evidence type="ECO:0000256" key="1">
    <source>
        <dbReference type="ARBA" id="ARBA00004141"/>
    </source>
</evidence>
<dbReference type="Pfam" id="PF10271">
    <property type="entry name" value="Tmp39"/>
    <property type="match status" value="1"/>
</dbReference>
<evidence type="ECO:0000256" key="2">
    <source>
        <dbReference type="ARBA" id="ARBA00010737"/>
    </source>
</evidence>
<comment type="caution">
    <text evidence="6">The sequence shown here is derived from an EMBL/GenBank/DDBJ whole genome shotgun (WGS) entry which is preliminary data.</text>
</comment>
<dbReference type="PANTHER" id="PTHR12995">
    <property type="entry name" value="FI21814P1"/>
    <property type="match status" value="1"/>
</dbReference>
<keyword evidence="3" id="KW-0812">Transmembrane</keyword>
<dbReference type="AlphaFoldDB" id="A0A8J1XGU6"/>
<evidence type="ECO:0000256" key="3">
    <source>
        <dbReference type="ARBA" id="ARBA00022692"/>
    </source>
</evidence>
<name>A0A8J1XGU6_OWEFU</name>
<accession>A0A8J1XGU6</accession>
<evidence type="ECO:0000313" key="6">
    <source>
        <dbReference type="EMBL" id="CAH1799828.1"/>
    </source>
</evidence>
<keyword evidence="4" id="KW-1133">Transmembrane helix</keyword>
<dbReference type="OrthoDB" id="438179at2759"/>
<dbReference type="InterPro" id="IPR019397">
    <property type="entry name" value="Uncharacterised_TMEM39"/>
</dbReference>
<protein>
    <submittedName>
        <fullName evidence="6">Uncharacterized protein</fullName>
    </submittedName>
</protein>
<gene>
    <name evidence="6" type="ORF">OFUS_LOCUS23797</name>
</gene>
<comment type="similarity">
    <text evidence="2">Belongs to the TMEM39 family.</text>
</comment>
<organism evidence="6 7">
    <name type="scientific">Owenia fusiformis</name>
    <name type="common">Polychaete worm</name>
    <dbReference type="NCBI Taxonomy" id="6347"/>
    <lineage>
        <taxon>Eukaryota</taxon>
        <taxon>Metazoa</taxon>
        <taxon>Spiralia</taxon>
        <taxon>Lophotrochozoa</taxon>
        <taxon>Annelida</taxon>
        <taxon>Polychaeta</taxon>
        <taxon>Sedentaria</taxon>
        <taxon>Canalipalpata</taxon>
        <taxon>Sabellida</taxon>
        <taxon>Oweniida</taxon>
        <taxon>Oweniidae</taxon>
        <taxon>Owenia</taxon>
    </lineage>
</organism>
<evidence type="ECO:0000313" key="7">
    <source>
        <dbReference type="Proteomes" id="UP000749559"/>
    </source>
</evidence>
<evidence type="ECO:0000256" key="4">
    <source>
        <dbReference type="ARBA" id="ARBA00022989"/>
    </source>
</evidence>
<keyword evidence="7" id="KW-1185">Reference proteome</keyword>
<comment type="subcellular location">
    <subcellularLocation>
        <location evidence="1">Membrane</location>
        <topology evidence="1">Multi-pass membrane protein</topology>
    </subcellularLocation>
</comment>
<dbReference type="EMBL" id="CAIIXF020000011">
    <property type="protein sequence ID" value="CAH1799828.1"/>
    <property type="molecule type" value="Genomic_DNA"/>
</dbReference>